<keyword evidence="1" id="KW-0812">Transmembrane</keyword>
<keyword evidence="4" id="KW-1185">Reference proteome</keyword>
<gene>
    <name evidence="2" type="ORF">CCAM_LOCUS28234</name>
    <name evidence="3" type="ORF">CCAM_LOCUS28238</name>
</gene>
<accession>A0A484MEE3</accession>
<keyword evidence="1" id="KW-1133">Transmembrane helix</keyword>
<dbReference type="AlphaFoldDB" id="A0A484MEE3"/>
<protein>
    <submittedName>
        <fullName evidence="2">Uncharacterized protein</fullName>
    </submittedName>
</protein>
<evidence type="ECO:0000256" key="1">
    <source>
        <dbReference type="SAM" id="Phobius"/>
    </source>
</evidence>
<dbReference type="Proteomes" id="UP000595140">
    <property type="component" value="Unassembled WGS sequence"/>
</dbReference>
<organism evidence="2 4">
    <name type="scientific">Cuscuta campestris</name>
    <dbReference type="NCBI Taxonomy" id="132261"/>
    <lineage>
        <taxon>Eukaryota</taxon>
        <taxon>Viridiplantae</taxon>
        <taxon>Streptophyta</taxon>
        <taxon>Embryophyta</taxon>
        <taxon>Tracheophyta</taxon>
        <taxon>Spermatophyta</taxon>
        <taxon>Magnoliopsida</taxon>
        <taxon>eudicotyledons</taxon>
        <taxon>Gunneridae</taxon>
        <taxon>Pentapetalae</taxon>
        <taxon>asterids</taxon>
        <taxon>lamiids</taxon>
        <taxon>Solanales</taxon>
        <taxon>Convolvulaceae</taxon>
        <taxon>Cuscuteae</taxon>
        <taxon>Cuscuta</taxon>
        <taxon>Cuscuta subgen. Grammica</taxon>
        <taxon>Cuscuta sect. Cleistogrammica</taxon>
    </lineage>
</organism>
<sequence length="68" mass="7980">MVKQGLLSHLDSISLADEHRTESSIFLPWFFVAAASYCNVFYFNRLKFQLVHRQQPILDFILYGGRMI</sequence>
<reference evidence="2 4" key="1">
    <citation type="submission" date="2018-04" db="EMBL/GenBank/DDBJ databases">
        <authorList>
            <person name="Vogel A."/>
        </authorList>
    </citation>
    <scope>NUCLEOTIDE SEQUENCE [LARGE SCALE GENOMIC DNA]</scope>
</reference>
<evidence type="ECO:0000313" key="2">
    <source>
        <dbReference type="EMBL" id="VFQ86458.1"/>
    </source>
</evidence>
<evidence type="ECO:0000313" key="3">
    <source>
        <dbReference type="EMBL" id="VFQ86462.1"/>
    </source>
</evidence>
<proteinExistence type="predicted"/>
<name>A0A484MEE3_9ASTE</name>
<dbReference type="EMBL" id="OOIL02003166">
    <property type="protein sequence ID" value="VFQ86462.1"/>
    <property type="molecule type" value="Genomic_DNA"/>
</dbReference>
<feature type="transmembrane region" description="Helical" evidence="1">
    <location>
        <begin position="25"/>
        <end position="43"/>
    </location>
</feature>
<keyword evidence="1" id="KW-0472">Membrane</keyword>
<evidence type="ECO:0000313" key="4">
    <source>
        <dbReference type="Proteomes" id="UP000595140"/>
    </source>
</evidence>
<dbReference type="EMBL" id="OOIL02003166">
    <property type="protein sequence ID" value="VFQ86458.1"/>
    <property type="molecule type" value="Genomic_DNA"/>
</dbReference>